<organism evidence="2 3">
    <name type="scientific">Allacma fusca</name>
    <dbReference type="NCBI Taxonomy" id="39272"/>
    <lineage>
        <taxon>Eukaryota</taxon>
        <taxon>Metazoa</taxon>
        <taxon>Ecdysozoa</taxon>
        <taxon>Arthropoda</taxon>
        <taxon>Hexapoda</taxon>
        <taxon>Collembola</taxon>
        <taxon>Symphypleona</taxon>
        <taxon>Sminthuridae</taxon>
        <taxon>Allacma</taxon>
    </lineage>
</organism>
<dbReference type="EMBL" id="CAJVCH010035800">
    <property type="protein sequence ID" value="CAG7716084.1"/>
    <property type="molecule type" value="Genomic_DNA"/>
</dbReference>
<feature type="chain" id="PRO_5035151920" evidence="1">
    <location>
        <begin position="20"/>
        <end position="154"/>
    </location>
</feature>
<name>A0A8J2JKS6_9HEXA</name>
<sequence length="154" mass="17556">MKFFIQSVAVLICAMVAQGDICRFNVPVTSSDLKCDYFVYHADQKTKDAVNHCGEGRNGTEITTIDYFCIFDKLGYRDEDMVNMDKLSAGYKENFRFHAEMLIRLAEGCWNVLVDTGSSLLGDPEFFSCLLRTFSKHCGHNTCDWINTFDETLN</sequence>
<evidence type="ECO:0000313" key="2">
    <source>
        <dbReference type="EMBL" id="CAG7716084.1"/>
    </source>
</evidence>
<gene>
    <name evidence="2" type="ORF">AFUS01_LOCUS5613</name>
</gene>
<protein>
    <submittedName>
        <fullName evidence="2">Uncharacterized protein</fullName>
    </submittedName>
</protein>
<accession>A0A8J2JKS6</accession>
<keyword evidence="3" id="KW-1185">Reference proteome</keyword>
<evidence type="ECO:0000256" key="1">
    <source>
        <dbReference type="SAM" id="SignalP"/>
    </source>
</evidence>
<dbReference type="Proteomes" id="UP000708208">
    <property type="component" value="Unassembled WGS sequence"/>
</dbReference>
<proteinExistence type="predicted"/>
<reference evidence="2" key="1">
    <citation type="submission" date="2021-06" db="EMBL/GenBank/DDBJ databases">
        <authorList>
            <person name="Hodson N. C."/>
            <person name="Mongue J. A."/>
            <person name="Jaron S. K."/>
        </authorList>
    </citation>
    <scope>NUCLEOTIDE SEQUENCE</scope>
</reference>
<keyword evidence="1" id="KW-0732">Signal</keyword>
<dbReference type="AlphaFoldDB" id="A0A8J2JKS6"/>
<comment type="caution">
    <text evidence="2">The sequence shown here is derived from an EMBL/GenBank/DDBJ whole genome shotgun (WGS) entry which is preliminary data.</text>
</comment>
<feature type="signal peptide" evidence="1">
    <location>
        <begin position="1"/>
        <end position="19"/>
    </location>
</feature>
<evidence type="ECO:0000313" key="3">
    <source>
        <dbReference type="Proteomes" id="UP000708208"/>
    </source>
</evidence>